<dbReference type="Gene3D" id="3.50.50.60">
    <property type="entry name" value="FAD/NAD(P)-binding domain"/>
    <property type="match status" value="2"/>
</dbReference>
<dbReference type="InterPro" id="IPR014105">
    <property type="entry name" value="Carotenoid/retinoid_OxRdtase"/>
</dbReference>
<comment type="caution">
    <text evidence="7">The sequence shown here is derived from an EMBL/GenBank/DDBJ whole genome shotgun (WGS) entry which is preliminary data.</text>
</comment>
<name>A0A5A5TY79_LEUCI</name>
<dbReference type="GO" id="GO:0016117">
    <property type="term" value="P:carotenoid biosynthetic process"/>
    <property type="evidence" value="ECO:0007669"/>
    <property type="project" value="UniProtKB-KW"/>
</dbReference>
<dbReference type="SUPFAM" id="SSF51905">
    <property type="entry name" value="FAD/NAD(P)-binding domain"/>
    <property type="match status" value="1"/>
</dbReference>
<comment type="similarity">
    <text evidence="4">Belongs to the carotenoid/retinoid oxidoreductase family. CrtN subfamily.</text>
</comment>
<evidence type="ECO:0000256" key="1">
    <source>
        <dbReference type="ARBA" id="ARBA00004829"/>
    </source>
</evidence>
<dbReference type="PANTHER" id="PTHR43734">
    <property type="entry name" value="PHYTOENE DESATURASE"/>
    <property type="match status" value="1"/>
</dbReference>
<evidence type="ECO:0000259" key="6">
    <source>
        <dbReference type="Pfam" id="PF01593"/>
    </source>
</evidence>
<reference evidence="7 8" key="1">
    <citation type="submission" date="2019-04" db="EMBL/GenBank/DDBJ databases">
        <title>A pseudo-fructophilic Leuconostoc citreum strain F192-5 isolated from peel of satsuma mandarin: the first report for isolation and characterization of strain-dependent fructophilic-like characteristics.</title>
        <authorList>
            <person name="Maeno S."/>
            <person name="Tanizawa Y."/>
            <person name="Kajikawa A."/>
            <person name="Kanesaki Y."/>
            <person name="Kubota E."/>
            <person name="Arita M."/>
            <person name="Leon D."/>
            <person name="Endo A."/>
        </authorList>
    </citation>
    <scope>NUCLEOTIDE SEQUENCE [LARGE SCALE GENOMIC DNA]</scope>
    <source>
        <strain evidence="7 8">F192-5</strain>
    </source>
</reference>
<evidence type="ECO:0000313" key="7">
    <source>
        <dbReference type="EMBL" id="GDZ83671.1"/>
    </source>
</evidence>
<evidence type="ECO:0000256" key="4">
    <source>
        <dbReference type="ARBA" id="ARBA00038322"/>
    </source>
</evidence>
<sequence length="494" mass="55833">MQNISIVGAGVGGLTTGIYLQSEGYQVTIYEKNDHPGGKMDTIQADGFKFDTGPTIVMMPDIYKKPFADTGVNYEDYFTMIRVNPFMDVWTDGEKIPLSSDLADIAKVFEAQGETEMLGFLKYLTDIYGKYINAKNNFIYQSFRGPRDFFNLKTLWHAYQLKTFSSSYAAIKKNISSTNLQYLMSFQTLYIGISPFNGPSIYNIIPMIELIYGVWFIKGGMFQYAKALEKRFIELGGQIVYQAEVQEIAVSDQKHVTGLKINEEFKTADAVVANADFPYTMTNLLGVADKAKGKYKQEKIEKMDYSMSCFLLYLGVDKKYDELRLHTIKMASDFEKNVADIDHGILPEDPSFYVYNPSVIDDTFAPDNQSALYVLVPVANLKENNNWDKEQIDLFAEKIIAKVENELALEGLSRHIVYKNIYTPKTFESRYNSAFGSTFGLKPTLKQSNYFRPHNKHAKIDNLYFAGASVHPGAGVPIVITSGELAAREVMKDN</sequence>
<dbReference type="Proteomes" id="UP000323274">
    <property type="component" value="Unassembled WGS sequence"/>
</dbReference>
<comment type="pathway">
    <text evidence="1 5">Carotenoid biosynthesis.</text>
</comment>
<keyword evidence="3 5" id="KW-0560">Oxidoreductase</keyword>
<dbReference type="InterPro" id="IPR036188">
    <property type="entry name" value="FAD/NAD-bd_sf"/>
</dbReference>
<evidence type="ECO:0000256" key="5">
    <source>
        <dbReference type="RuleBase" id="RU362075"/>
    </source>
</evidence>
<keyword evidence="2 5" id="KW-0125">Carotenoid biosynthesis</keyword>
<dbReference type="AlphaFoldDB" id="A0A5A5TY79"/>
<proteinExistence type="inferred from homology"/>
<evidence type="ECO:0000256" key="3">
    <source>
        <dbReference type="ARBA" id="ARBA00023002"/>
    </source>
</evidence>
<feature type="domain" description="Amine oxidase" evidence="6">
    <location>
        <begin position="12"/>
        <end position="491"/>
    </location>
</feature>
<dbReference type="RefSeq" id="WP_040190211.1">
    <property type="nucleotide sequence ID" value="NZ_BJJW01000006.1"/>
</dbReference>
<dbReference type="PRINTS" id="PR00419">
    <property type="entry name" value="ADXRDTASE"/>
</dbReference>
<organism evidence="7 8">
    <name type="scientific">Leuconostoc citreum</name>
    <dbReference type="NCBI Taxonomy" id="33964"/>
    <lineage>
        <taxon>Bacteria</taxon>
        <taxon>Bacillati</taxon>
        <taxon>Bacillota</taxon>
        <taxon>Bacilli</taxon>
        <taxon>Lactobacillales</taxon>
        <taxon>Lactobacillaceae</taxon>
        <taxon>Leuconostoc</taxon>
    </lineage>
</organism>
<dbReference type="EMBL" id="BJJW01000006">
    <property type="protein sequence ID" value="GDZ83671.1"/>
    <property type="molecule type" value="Genomic_DNA"/>
</dbReference>
<protein>
    <submittedName>
        <fullName evidence="7">Dehydrosqualene desaturase</fullName>
    </submittedName>
</protein>
<accession>A0A5A5TY79</accession>
<dbReference type="PANTHER" id="PTHR43734:SF1">
    <property type="entry name" value="PHYTOENE DESATURASE"/>
    <property type="match status" value="1"/>
</dbReference>
<evidence type="ECO:0000313" key="8">
    <source>
        <dbReference type="Proteomes" id="UP000323274"/>
    </source>
</evidence>
<dbReference type="GO" id="GO:0016491">
    <property type="term" value="F:oxidoreductase activity"/>
    <property type="evidence" value="ECO:0007669"/>
    <property type="project" value="UniProtKB-KW"/>
</dbReference>
<dbReference type="InterPro" id="IPR002937">
    <property type="entry name" value="Amino_oxidase"/>
</dbReference>
<gene>
    <name evidence="7" type="primary">crtN</name>
    <name evidence="7" type="ORF">LCIT_09130</name>
</gene>
<dbReference type="Pfam" id="PF01593">
    <property type="entry name" value="Amino_oxidase"/>
    <property type="match status" value="1"/>
</dbReference>
<dbReference type="NCBIfam" id="TIGR02734">
    <property type="entry name" value="crtI_fam"/>
    <property type="match status" value="1"/>
</dbReference>
<evidence type="ECO:0000256" key="2">
    <source>
        <dbReference type="ARBA" id="ARBA00022746"/>
    </source>
</evidence>